<dbReference type="KEGG" id="cheb:HH215_30370"/>
<evidence type="ECO:0000313" key="3">
    <source>
        <dbReference type="Proteomes" id="UP000502248"/>
    </source>
</evidence>
<dbReference type="AlphaFoldDB" id="A0A7Z2VRW8"/>
<sequence length="306" mass="35432">MAQRLKPKNDFLFKRLFGETESKNLLISLLNAILHPADDKKIIDVTVIDNKELVKEVIDGKSGRLDVRCETEDNEQIDLEVQIERDHAMDKRTLFYLSKLFVGSIKEGHDYDLLKKTITINILDFNYLPLDHFHNTFHLYDDGNKEFMLTDIFEIHFLECLKFRAMQHDLNNPLHRWLLFLDEKVTEQQLEELMTMDSTIKTAEERLQRLSCDEETLRLYEAREEAFIEYNSGMSAARRAGLREGIEIGEKNGEKKGIQKGIQQGKQDGKAEGKQEVARNMLALGLDIEAIVKCTGLTIDELDKLK</sequence>
<dbReference type="NCBIfam" id="TIGR01784">
    <property type="entry name" value="T_den_put_tspse"/>
    <property type="match status" value="1"/>
</dbReference>
<dbReference type="PANTHER" id="PTHR41317">
    <property type="entry name" value="PD-(D_E)XK NUCLEASE FAMILY TRANSPOSASE"/>
    <property type="match status" value="1"/>
</dbReference>
<keyword evidence="3" id="KW-1185">Reference proteome</keyword>
<proteinExistence type="predicted"/>
<dbReference type="InterPro" id="IPR010106">
    <property type="entry name" value="RpnA"/>
</dbReference>
<accession>A0A7Z2VRW8</accession>
<gene>
    <name evidence="2" type="ORF">HH215_30370</name>
</gene>
<protein>
    <submittedName>
        <fullName evidence="2">Rpn family recombination-promoting nuclease/putative transposase</fullName>
    </submittedName>
</protein>
<dbReference type="EMBL" id="CP051680">
    <property type="protein sequence ID" value="QJD88421.1"/>
    <property type="molecule type" value="Genomic_DNA"/>
</dbReference>
<dbReference type="Proteomes" id="UP000502248">
    <property type="component" value="Chromosome"/>
</dbReference>
<name>A0A7Z2VRW8_9BACL</name>
<organism evidence="2 3">
    <name type="scientific">Cohnella herbarum</name>
    <dbReference type="NCBI Taxonomy" id="2728023"/>
    <lineage>
        <taxon>Bacteria</taxon>
        <taxon>Bacillati</taxon>
        <taxon>Bacillota</taxon>
        <taxon>Bacilli</taxon>
        <taxon>Bacillales</taxon>
        <taxon>Paenibacillaceae</taxon>
        <taxon>Cohnella</taxon>
    </lineage>
</organism>
<evidence type="ECO:0000313" key="2">
    <source>
        <dbReference type="EMBL" id="QJD88421.1"/>
    </source>
</evidence>
<feature type="region of interest" description="Disordered" evidence="1">
    <location>
        <begin position="254"/>
        <end position="273"/>
    </location>
</feature>
<dbReference type="Pfam" id="PF12784">
    <property type="entry name" value="PDDEXK_2"/>
    <property type="match status" value="1"/>
</dbReference>
<dbReference type="PANTHER" id="PTHR41317:SF1">
    <property type="entry name" value="PD-(D_E)XK NUCLEASE FAMILY TRANSPOSASE"/>
    <property type="match status" value="1"/>
</dbReference>
<reference evidence="2 3" key="1">
    <citation type="submission" date="2020-04" db="EMBL/GenBank/DDBJ databases">
        <title>Genome sequencing of novel species.</title>
        <authorList>
            <person name="Heo J."/>
            <person name="Kim S.-J."/>
            <person name="Kim J.-S."/>
            <person name="Hong S.-B."/>
            <person name="Kwon S.-W."/>
        </authorList>
    </citation>
    <scope>NUCLEOTIDE SEQUENCE [LARGE SCALE GENOMIC DNA]</scope>
    <source>
        <strain evidence="2 3">MFER-1</strain>
    </source>
</reference>
<evidence type="ECO:0000256" key="1">
    <source>
        <dbReference type="SAM" id="MobiDB-lite"/>
    </source>
</evidence>